<name>A0ABN8JE36_9HYPH</name>
<reference evidence="2" key="1">
    <citation type="submission" date="2022-03" db="EMBL/GenBank/DDBJ databases">
        <authorList>
            <person name="Brunel B."/>
        </authorList>
    </citation>
    <scope>NUCLEOTIDE SEQUENCE</scope>
    <source>
        <strain evidence="2">STM4922sample</strain>
    </source>
</reference>
<keyword evidence="3" id="KW-1185">Reference proteome</keyword>
<organism evidence="2 3">
    <name type="scientific">Mesorhizobium ventifaucium</name>
    <dbReference type="NCBI Taxonomy" id="666020"/>
    <lineage>
        <taxon>Bacteria</taxon>
        <taxon>Pseudomonadati</taxon>
        <taxon>Pseudomonadota</taxon>
        <taxon>Alphaproteobacteria</taxon>
        <taxon>Hyphomicrobiales</taxon>
        <taxon>Phyllobacteriaceae</taxon>
        <taxon>Mesorhizobium</taxon>
    </lineage>
</organism>
<evidence type="ECO:0000313" key="2">
    <source>
        <dbReference type="EMBL" id="CAH2395940.1"/>
    </source>
</evidence>
<dbReference type="EMBL" id="CAKXZS010000006">
    <property type="protein sequence ID" value="CAH2395940.1"/>
    <property type="molecule type" value="Genomic_DNA"/>
</dbReference>
<comment type="caution">
    <text evidence="2">The sequence shown here is derived from an EMBL/GenBank/DDBJ whole genome shotgun (WGS) entry which is preliminary data.</text>
</comment>
<feature type="compositionally biased region" description="Basic and acidic residues" evidence="1">
    <location>
        <begin position="44"/>
        <end position="65"/>
    </location>
</feature>
<protein>
    <submittedName>
        <fullName evidence="2">Uncharacterized protein</fullName>
    </submittedName>
</protein>
<evidence type="ECO:0000256" key="1">
    <source>
        <dbReference type="SAM" id="MobiDB-lite"/>
    </source>
</evidence>
<evidence type="ECO:0000313" key="3">
    <source>
        <dbReference type="Proteomes" id="UP001152604"/>
    </source>
</evidence>
<feature type="region of interest" description="Disordered" evidence="1">
    <location>
        <begin position="42"/>
        <end position="65"/>
    </location>
</feature>
<gene>
    <name evidence="2" type="ORF">MES4922_140048</name>
</gene>
<dbReference type="Proteomes" id="UP001152604">
    <property type="component" value="Unassembled WGS sequence"/>
</dbReference>
<proteinExistence type="predicted"/>
<accession>A0ABN8JE36</accession>
<sequence length="65" mass="7173">MGIDHYELEAAFRAGSGTGARHNQEDPAMNVHRFAVGQSVRCYGQKDSKAAHTSERRDEKPSGQK</sequence>